<keyword evidence="1" id="KW-0472">Membrane</keyword>
<feature type="transmembrane region" description="Helical" evidence="1">
    <location>
        <begin position="17"/>
        <end position="34"/>
    </location>
</feature>
<keyword evidence="3" id="KW-1185">Reference proteome</keyword>
<accession>A0ABW6B8Q4</accession>
<comment type="caution">
    <text evidence="2">The sequence shown here is derived from an EMBL/GenBank/DDBJ whole genome shotgun (WGS) entry which is preliminary data.</text>
</comment>
<proteinExistence type="predicted"/>
<evidence type="ECO:0008006" key="4">
    <source>
        <dbReference type="Google" id="ProtNLM"/>
    </source>
</evidence>
<feature type="transmembrane region" description="Helical" evidence="1">
    <location>
        <begin position="183"/>
        <end position="201"/>
    </location>
</feature>
<keyword evidence="1" id="KW-1133">Transmembrane helix</keyword>
<feature type="transmembrane region" description="Helical" evidence="1">
    <location>
        <begin position="109"/>
        <end position="130"/>
    </location>
</feature>
<sequence length="447" mass="51532">MANQTTFAPVYAPWQRYLIRLGALFIILLSLPLQADFYSTLFELRWNYLVTDLFNLLVFLPHFFGESPHIYDWLLALSFALIGAAIWLKKERKAPDRDALYFYLLRIFVRFRLAAILFVAGFTKLFAIFAPELSLSHLNTGYGYFADLKHLYLSLSAAPAYLIFLGVVELLAALLLLFRRTSFLAVIIIIPFYGNVFLADLAYAGDYYLASAYVVLLTLPIFLYDVGRLSKLIVNLQITLPERWKFDWKLTNWGRWRWSAKFVFFIIFAVLVGFRAVDVSRSSSLYYPQQKGLTGIAGKYAVDSFILNGDTLAFSPTDSLRWKDVVFEKWNTLSVRVNQTIKTTKSPGFLKRQDAQRDYEYAQVGDRLYYRYTAAGDEKQLTLQNPNPNYVNDRYTFAIDRPDSSHITLNGSNLQGDSLIVSLSKVDKKYLLQEVKKEGRRRLGFKL</sequence>
<feature type="transmembrane region" description="Helical" evidence="1">
    <location>
        <begin position="207"/>
        <end position="226"/>
    </location>
</feature>
<feature type="transmembrane region" description="Helical" evidence="1">
    <location>
        <begin position="70"/>
        <end position="88"/>
    </location>
</feature>
<protein>
    <recommendedName>
        <fullName evidence="4">DoxX family protein</fullName>
    </recommendedName>
</protein>
<name>A0ABW6B8Q4_9SPHI</name>
<dbReference type="RefSeq" id="WP_320184647.1">
    <property type="nucleotide sequence ID" value="NZ_CP138332.1"/>
</dbReference>
<organism evidence="2 3">
    <name type="scientific">Sphingobacterium bambusae</name>
    <dbReference type="NCBI Taxonomy" id="662858"/>
    <lineage>
        <taxon>Bacteria</taxon>
        <taxon>Pseudomonadati</taxon>
        <taxon>Bacteroidota</taxon>
        <taxon>Sphingobacteriia</taxon>
        <taxon>Sphingobacteriales</taxon>
        <taxon>Sphingobacteriaceae</taxon>
        <taxon>Sphingobacterium</taxon>
    </lineage>
</organism>
<dbReference type="Proteomes" id="UP001597525">
    <property type="component" value="Unassembled WGS sequence"/>
</dbReference>
<feature type="transmembrane region" description="Helical" evidence="1">
    <location>
        <begin position="150"/>
        <end position="176"/>
    </location>
</feature>
<gene>
    <name evidence="2" type="ORF">ACFS7Y_00080</name>
</gene>
<evidence type="ECO:0000256" key="1">
    <source>
        <dbReference type="SAM" id="Phobius"/>
    </source>
</evidence>
<feature type="transmembrane region" description="Helical" evidence="1">
    <location>
        <begin position="258"/>
        <end position="277"/>
    </location>
</feature>
<dbReference type="EMBL" id="JBHUPB010000001">
    <property type="protein sequence ID" value="MFD2965767.1"/>
    <property type="molecule type" value="Genomic_DNA"/>
</dbReference>
<evidence type="ECO:0000313" key="3">
    <source>
        <dbReference type="Proteomes" id="UP001597525"/>
    </source>
</evidence>
<reference evidence="3" key="1">
    <citation type="journal article" date="2019" name="Int. J. Syst. Evol. Microbiol.">
        <title>The Global Catalogue of Microorganisms (GCM) 10K type strain sequencing project: providing services to taxonomists for standard genome sequencing and annotation.</title>
        <authorList>
            <consortium name="The Broad Institute Genomics Platform"/>
            <consortium name="The Broad Institute Genome Sequencing Center for Infectious Disease"/>
            <person name="Wu L."/>
            <person name="Ma J."/>
        </authorList>
    </citation>
    <scope>NUCLEOTIDE SEQUENCE [LARGE SCALE GENOMIC DNA]</scope>
    <source>
        <strain evidence="3">KCTC 22814</strain>
    </source>
</reference>
<keyword evidence="1" id="KW-0812">Transmembrane</keyword>
<evidence type="ECO:0000313" key="2">
    <source>
        <dbReference type="EMBL" id="MFD2965767.1"/>
    </source>
</evidence>